<dbReference type="PROSITE" id="PS51257">
    <property type="entry name" value="PROKAR_LIPOPROTEIN"/>
    <property type="match status" value="1"/>
</dbReference>
<dbReference type="Gene3D" id="3.30.1360.200">
    <property type="match status" value="1"/>
</dbReference>
<gene>
    <name evidence="2" type="ORF">ENR64_07660</name>
</gene>
<feature type="region of interest" description="Disordered" evidence="1">
    <location>
        <begin position="32"/>
        <end position="51"/>
    </location>
</feature>
<organism evidence="2">
    <name type="scientific">Oscillatoriales cyanobacterium SpSt-418</name>
    <dbReference type="NCBI Taxonomy" id="2282169"/>
    <lineage>
        <taxon>Bacteria</taxon>
        <taxon>Bacillati</taxon>
        <taxon>Cyanobacteriota</taxon>
        <taxon>Cyanophyceae</taxon>
        <taxon>Oscillatoriophycideae</taxon>
        <taxon>Oscillatoriales</taxon>
    </lineage>
</organism>
<evidence type="ECO:0000256" key="1">
    <source>
        <dbReference type="SAM" id="MobiDB-lite"/>
    </source>
</evidence>
<name>A0A7C3PDU8_9CYAN</name>
<feature type="compositionally biased region" description="Low complexity" evidence="1">
    <location>
        <begin position="41"/>
        <end position="51"/>
    </location>
</feature>
<accession>A0A7C3PDU8</accession>
<protein>
    <submittedName>
        <fullName evidence="2">Uncharacterized protein</fullName>
    </submittedName>
</protein>
<comment type="caution">
    <text evidence="2">The sequence shown here is derived from an EMBL/GenBank/DDBJ whole genome shotgun (WGS) entry which is preliminary data.</text>
</comment>
<proteinExistence type="predicted"/>
<evidence type="ECO:0000313" key="2">
    <source>
        <dbReference type="EMBL" id="HFM97634.1"/>
    </source>
</evidence>
<reference evidence="2" key="1">
    <citation type="journal article" date="2020" name="mSystems">
        <title>Genome- and Community-Level Interaction Insights into Carbon Utilization and Element Cycling Functions of Hydrothermarchaeota in Hydrothermal Sediment.</title>
        <authorList>
            <person name="Zhou Z."/>
            <person name="Liu Y."/>
            <person name="Xu W."/>
            <person name="Pan J."/>
            <person name="Luo Z.H."/>
            <person name="Li M."/>
        </authorList>
    </citation>
    <scope>NUCLEOTIDE SEQUENCE [LARGE SCALE GENOMIC DNA]</scope>
    <source>
        <strain evidence="2">SpSt-418</strain>
    </source>
</reference>
<dbReference type="AlphaFoldDB" id="A0A7C3PDU8"/>
<sequence>MSRTPPFFSFVCFVTIGLLSIGCTPTIFKSTSPVQASPKPSATSQTKQTQQARLEFRLQKPGTEADLYSSQQRYRELRTKQTYLRGTARQANAKAIAQLEQKLSSFYGPAVLTYTDFQQIWVESDGTSTITVQFTPAGGKKLSQVTRQIAGTGRALGIFWGTQLISNSAVDAIYAGSGITGSVASFSASSLTPQQVQTLVEQVTQQLPPPPKPQK</sequence>
<dbReference type="EMBL" id="DSRU01000095">
    <property type="protein sequence ID" value="HFM97634.1"/>
    <property type="molecule type" value="Genomic_DNA"/>
</dbReference>